<feature type="compositionally biased region" description="Basic residues" evidence="1">
    <location>
        <begin position="150"/>
        <end position="159"/>
    </location>
</feature>
<evidence type="ECO:0000313" key="2">
    <source>
        <dbReference type="EMBL" id="CAA9325559.1"/>
    </source>
</evidence>
<feature type="region of interest" description="Disordered" evidence="1">
    <location>
        <begin position="1"/>
        <end position="240"/>
    </location>
</feature>
<evidence type="ECO:0000256" key="1">
    <source>
        <dbReference type="SAM" id="MobiDB-lite"/>
    </source>
</evidence>
<feature type="compositionally biased region" description="Basic residues" evidence="1">
    <location>
        <begin position="1"/>
        <end position="10"/>
    </location>
</feature>
<name>A0A6J4L953_9ACTN</name>
<gene>
    <name evidence="2" type="ORF">AVDCRST_MAG16-1020</name>
</gene>
<feature type="non-terminal residue" evidence="2">
    <location>
        <position position="240"/>
    </location>
</feature>
<proteinExistence type="predicted"/>
<accession>A0A6J4L953</accession>
<protein>
    <submittedName>
        <fullName evidence="2">Uncharacterized protein</fullName>
    </submittedName>
</protein>
<feature type="compositionally biased region" description="Basic residues" evidence="1">
    <location>
        <begin position="82"/>
        <end position="94"/>
    </location>
</feature>
<feature type="compositionally biased region" description="Low complexity" evidence="1">
    <location>
        <begin position="160"/>
        <end position="175"/>
    </location>
</feature>
<dbReference type="EMBL" id="CADCUE010000083">
    <property type="protein sequence ID" value="CAA9325559.1"/>
    <property type="molecule type" value="Genomic_DNA"/>
</dbReference>
<feature type="non-terminal residue" evidence="2">
    <location>
        <position position="1"/>
    </location>
</feature>
<feature type="compositionally biased region" description="Basic and acidic residues" evidence="1">
    <location>
        <begin position="202"/>
        <end position="214"/>
    </location>
</feature>
<reference evidence="2" key="1">
    <citation type="submission" date="2020-02" db="EMBL/GenBank/DDBJ databases">
        <authorList>
            <person name="Meier V. D."/>
        </authorList>
    </citation>
    <scope>NUCLEOTIDE SEQUENCE</scope>
    <source>
        <strain evidence="2">AVDCRST_MAG16</strain>
    </source>
</reference>
<sequence length="240" mass="24753">VRDARARRRPAPAARGRSGDRGPAGRRQQRHPLLHGEPGRRERGGRLQAGTRRAPAVGLPRRHAGRSGGVGVPGERGDRLGRRPAHRAARRAVRSGHVPAVGARRRDGRPGGARPQRPPRPPPDGGLRRRRQQRRPQGGPPAAPCGRAGAGRRPRHLLLRRGQAAHAAVAVAGQAPHGGGGGGALVAARRARGPAGSGAARAADRDRGAGDRGAGRPAPQHPAAPAPQRGLAGDPLAAVL</sequence>
<dbReference type="AlphaFoldDB" id="A0A6J4L953"/>
<organism evidence="2">
    <name type="scientific">uncultured Frankineae bacterium</name>
    <dbReference type="NCBI Taxonomy" id="437475"/>
    <lineage>
        <taxon>Bacteria</taxon>
        <taxon>Bacillati</taxon>
        <taxon>Actinomycetota</taxon>
        <taxon>Actinomycetes</taxon>
        <taxon>Frankiales</taxon>
        <taxon>environmental samples</taxon>
    </lineage>
</organism>
<feature type="compositionally biased region" description="Low complexity" evidence="1">
    <location>
        <begin position="185"/>
        <end position="201"/>
    </location>
</feature>